<evidence type="ECO:0000313" key="5">
    <source>
        <dbReference type="EMBL" id="MFF3569188.1"/>
    </source>
</evidence>
<dbReference type="Pfam" id="PF00106">
    <property type="entry name" value="adh_short"/>
    <property type="match status" value="1"/>
</dbReference>
<name>A0ABW6RYT1_9NOCA</name>
<reference evidence="5 6" key="1">
    <citation type="submission" date="2024-10" db="EMBL/GenBank/DDBJ databases">
        <title>The Natural Products Discovery Center: Release of the First 8490 Sequenced Strains for Exploring Actinobacteria Biosynthetic Diversity.</title>
        <authorList>
            <person name="Kalkreuter E."/>
            <person name="Kautsar S.A."/>
            <person name="Yang D."/>
            <person name="Bader C.D."/>
            <person name="Teijaro C.N."/>
            <person name="Fluegel L."/>
            <person name="Davis C.M."/>
            <person name="Simpson J.R."/>
            <person name="Lauterbach L."/>
            <person name="Steele A.D."/>
            <person name="Gui C."/>
            <person name="Meng S."/>
            <person name="Li G."/>
            <person name="Viehrig K."/>
            <person name="Ye F."/>
            <person name="Su P."/>
            <person name="Kiefer A.F."/>
            <person name="Nichols A."/>
            <person name="Cepeda A.J."/>
            <person name="Yan W."/>
            <person name="Fan B."/>
            <person name="Jiang Y."/>
            <person name="Adhikari A."/>
            <person name="Zheng C.-J."/>
            <person name="Schuster L."/>
            <person name="Cowan T.M."/>
            <person name="Smanski M.J."/>
            <person name="Chevrette M.G."/>
            <person name="De Carvalho L.P.S."/>
            <person name="Shen B."/>
        </authorList>
    </citation>
    <scope>NUCLEOTIDE SEQUENCE [LARGE SCALE GENOMIC DNA]</scope>
    <source>
        <strain evidence="5 6">NPDC002593</strain>
    </source>
</reference>
<keyword evidence="2" id="KW-0560">Oxidoreductase</keyword>
<dbReference type="InterPro" id="IPR020904">
    <property type="entry name" value="Sc_DH/Rdtase_CS"/>
</dbReference>
<keyword evidence="6" id="KW-1185">Reference proteome</keyword>
<keyword evidence="3" id="KW-0520">NAD</keyword>
<dbReference type="PROSITE" id="PS00061">
    <property type="entry name" value="ADH_SHORT"/>
    <property type="match status" value="1"/>
</dbReference>
<dbReference type="PANTHER" id="PTHR42760:SF40">
    <property type="entry name" value="3-OXOACYL-[ACYL-CARRIER-PROTEIN] REDUCTASE, CHLOROPLASTIC"/>
    <property type="match status" value="1"/>
</dbReference>
<dbReference type="InterPro" id="IPR023985">
    <property type="entry name" value="SDR_subfam_1"/>
</dbReference>
<dbReference type="CDD" id="cd05233">
    <property type="entry name" value="SDR_c"/>
    <property type="match status" value="1"/>
</dbReference>
<comment type="similarity">
    <text evidence="1 4">Belongs to the short-chain dehydrogenases/reductases (SDR) family.</text>
</comment>
<dbReference type="NCBIfam" id="TIGR03971">
    <property type="entry name" value="SDR_subfam_1"/>
    <property type="match status" value="1"/>
</dbReference>
<dbReference type="InterPro" id="IPR036291">
    <property type="entry name" value="NAD(P)-bd_dom_sf"/>
</dbReference>
<dbReference type="PANTHER" id="PTHR42760">
    <property type="entry name" value="SHORT-CHAIN DEHYDROGENASES/REDUCTASES FAMILY MEMBER"/>
    <property type="match status" value="1"/>
</dbReference>
<dbReference type="PRINTS" id="PR00080">
    <property type="entry name" value="SDRFAMILY"/>
</dbReference>
<comment type="caution">
    <text evidence="5">The sequence shown here is derived from an EMBL/GenBank/DDBJ whole genome shotgun (WGS) entry which is preliminary data.</text>
</comment>
<dbReference type="SUPFAM" id="SSF51735">
    <property type="entry name" value="NAD(P)-binding Rossmann-fold domains"/>
    <property type="match status" value="1"/>
</dbReference>
<evidence type="ECO:0000256" key="2">
    <source>
        <dbReference type="ARBA" id="ARBA00023002"/>
    </source>
</evidence>
<proteinExistence type="inferred from homology"/>
<evidence type="ECO:0000256" key="3">
    <source>
        <dbReference type="ARBA" id="ARBA00023027"/>
    </source>
</evidence>
<evidence type="ECO:0000313" key="6">
    <source>
        <dbReference type="Proteomes" id="UP001601992"/>
    </source>
</evidence>
<dbReference type="EMBL" id="JBIAQY010000004">
    <property type="protein sequence ID" value="MFF3569188.1"/>
    <property type="molecule type" value="Genomic_DNA"/>
</dbReference>
<dbReference type="PRINTS" id="PR00081">
    <property type="entry name" value="GDHRDH"/>
</dbReference>
<dbReference type="Proteomes" id="UP001601992">
    <property type="component" value="Unassembled WGS sequence"/>
</dbReference>
<evidence type="ECO:0000256" key="4">
    <source>
        <dbReference type="RuleBase" id="RU000363"/>
    </source>
</evidence>
<evidence type="ECO:0000256" key="1">
    <source>
        <dbReference type="ARBA" id="ARBA00006484"/>
    </source>
</evidence>
<dbReference type="Gene3D" id="3.40.50.720">
    <property type="entry name" value="NAD(P)-binding Rossmann-like Domain"/>
    <property type="match status" value="1"/>
</dbReference>
<gene>
    <name evidence="5" type="ORF">ACFYXQ_15555</name>
</gene>
<dbReference type="RefSeq" id="WP_387403942.1">
    <property type="nucleotide sequence ID" value="NZ_JBIAQY010000004.1"/>
</dbReference>
<sequence length="279" mass="29269">MAGQLVDQVVFITGGARGQGRAHAEAVAEQGAHVVLFDRCSDSPATSYGLASRSDLEHTAKLVQAQGREALTLVGDVRDPEDVDRAVAAALDRFGRIDVLLANAGIYGGGAMHEVDRSVWDEVIDVNLGGVFQALRAVTPHMVERGYGRIVATASMLGRSAISDAVPYVASKWGVVGLIKAAALDLAPFGITVNAVAPGNIATPMVQNDAMYRLFRPDLDSPAWGDVESLFQQFHVQPVALLDPVEISSAVLFLIGPGSQHITGSVIDVNAGASAKFTA</sequence>
<accession>A0ABW6RYT1</accession>
<protein>
    <submittedName>
        <fullName evidence="5">Mycofactocin-coupled SDR family oxidoreductase</fullName>
    </submittedName>
</protein>
<dbReference type="InterPro" id="IPR002347">
    <property type="entry name" value="SDR_fam"/>
</dbReference>
<organism evidence="5 6">
    <name type="scientific">Nocardia jiangxiensis</name>
    <dbReference type="NCBI Taxonomy" id="282685"/>
    <lineage>
        <taxon>Bacteria</taxon>
        <taxon>Bacillati</taxon>
        <taxon>Actinomycetota</taxon>
        <taxon>Actinomycetes</taxon>
        <taxon>Mycobacteriales</taxon>
        <taxon>Nocardiaceae</taxon>
        <taxon>Nocardia</taxon>
    </lineage>
</organism>